<dbReference type="PROSITE" id="PS51257">
    <property type="entry name" value="PROKAR_LIPOPROTEIN"/>
    <property type="match status" value="1"/>
</dbReference>
<dbReference type="InterPro" id="IPR007487">
    <property type="entry name" value="ABC_transpt-TYRBP-like"/>
</dbReference>
<dbReference type="PANTHER" id="PTHR35271:SF1">
    <property type="entry name" value="ABC TRANSPORTER, SUBSTRATE-BINDING LIPOPROTEIN"/>
    <property type="match status" value="1"/>
</dbReference>
<accession>A0ABU5IKC3</accession>
<dbReference type="EMBL" id="JAXOJX010000042">
    <property type="protein sequence ID" value="MDZ5459353.1"/>
    <property type="molecule type" value="Genomic_DNA"/>
</dbReference>
<evidence type="ECO:0000313" key="1">
    <source>
        <dbReference type="EMBL" id="MDZ5459353.1"/>
    </source>
</evidence>
<keyword evidence="2" id="KW-1185">Reference proteome</keyword>
<dbReference type="Pfam" id="PF04392">
    <property type="entry name" value="ABC_sub_bind"/>
    <property type="match status" value="1"/>
</dbReference>
<dbReference type="RefSeq" id="WP_322467123.1">
    <property type="nucleotide sequence ID" value="NZ_JAXOJX010000042.1"/>
</dbReference>
<dbReference type="PANTHER" id="PTHR35271">
    <property type="entry name" value="ABC TRANSPORTER, SUBSTRATE-BINDING LIPOPROTEIN-RELATED"/>
    <property type="match status" value="1"/>
</dbReference>
<organism evidence="1 2">
    <name type="scientific">Azohydromonas lata</name>
    <dbReference type="NCBI Taxonomy" id="45677"/>
    <lineage>
        <taxon>Bacteria</taxon>
        <taxon>Pseudomonadati</taxon>
        <taxon>Pseudomonadota</taxon>
        <taxon>Betaproteobacteria</taxon>
        <taxon>Burkholderiales</taxon>
        <taxon>Sphaerotilaceae</taxon>
        <taxon>Azohydromonas</taxon>
    </lineage>
</organism>
<name>A0ABU5IKC3_9BURK</name>
<evidence type="ECO:0000313" key="2">
    <source>
        <dbReference type="Proteomes" id="UP001293718"/>
    </source>
</evidence>
<dbReference type="Gene3D" id="3.40.50.2300">
    <property type="match status" value="2"/>
</dbReference>
<comment type="caution">
    <text evidence="1">The sequence shown here is derived from an EMBL/GenBank/DDBJ whole genome shotgun (WGS) entry which is preliminary data.</text>
</comment>
<protein>
    <submittedName>
        <fullName evidence="1">ABC transporter substrate binding protein</fullName>
    </submittedName>
</protein>
<gene>
    <name evidence="1" type="ORF">SM757_22500</name>
</gene>
<proteinExistence type="predicted"/>
<sequence length="310" mass="31941">MSRSRLLQAGKTPSPTARALACGWAMALGCGLVLAQGATRTVLLVMPPQPGKLEVMAQSAARALASAAQVRLMPADAQPGAGLEAAVRGGGVDLLVGVGAAGEQAARAQAGSVRLMSCGAPTTTLPGVMLEHDPAVQFAQLRRMLPTAHRVGLVLHAAEGSPRLDAALQAARRAGLELQPLPVESAADVQPTVERAASALDALMVLADAQVLSPQAARALLTVSMRQRVPLVGPAGSWARAGALYALEWDYEDLGLQCADVALRLLAPRGLGAAPLAPRRAALVINRRAAQVLKVPLAEDVLRSAESIHD</sequence>
<dbReference type="Proteomes" id="UP001293718">
    <property type="component" value="Unassembled WGS sequence"/>
</dbReference>
<reference evidence="1 2" key="1">
    <citation type="submission" date="2023-11" db="EMBL/GenBank/DDBJ databases">
        <title>Draft genome of Azohydromonas lata strain H1 (DSM1123), a polyhydroxyalkanoate producer.</title>
        <authorList>
            <person name="Traversa D."/>
            <person name="D'Addabbo P."/>
            <person name="Pazzani C."/>
            <person name="Manzari C."/>
            <person name="Chiara M."/>
            <person name="Scrascia M."/>
        </authorList>
    </citation>
    <scope>NUCLEOTIDE SEQUENCE [LARGE SCALE GENOMIC DNA]</scope>
    <source>
        <strain evidence="1 2">H1</strain>
    </source>
</reference>